<accession>A0A1G8ATB6</accession>
<dbReference type="InterPro" id="IPR012373">
    <property type="entry name" value="Ferrdict_sens_TM"/>
</dbReference>
<feature type="domain" description="FecR protein" evidence="1">
    <location>
        <begin position="148"/>
        <end position="235"/>
    </location>
</feature>
<gene>
    <name evidence="3" type="ORF">SAMN04487996_13212</name>
</gene>
<dbReference type="Pfam" id="PF16344">
    <property type="entry name" value="FecR_C"/>
    <property type="match status" value="1"/>
</dbReference>
<dbReference type="PIRSF" id="PIRSF018266">
    <property type="entry name" value="FecR"/>
    <property type="match status" value="1"/>
</dbReference>
<evidence type="ECO:0000313" key="4">
    <source>
        <dbReference type="Proteomes" id="UP000198748"/>
    </source>
</evidence>
<reference evidence="4" key="1">
    <citation type="submission" date="2016-10" db="EMBL/GenBank/DDBJ databases">
        <authorList>
            <person name="Varghese N."/>
            <person name="Submissions S."/>
        </authorList>
    </citation>
    <scope>NUCLEOTIDE SEQUENCE [LARGE SCALE GENOMIC DNA]</scope>
    <source>
        <strain evidence="4">DSM 25329</strain>
    </source>
</reference>
<dbReference type="Proteomes" id="UP000198748">
    <property type="component" value="Unassembled WGS sequence"/>
</dbReference>
<dbReference type="InterPro" id="IPR006860">
    <property type="entry name" value="FecR"/>
</dbReference>
<keyword evidence="4" id="KW-1185">Reference proteome</keyword>
<organism evidence="3 4">
    <name type="scientific">Dyadobacter soli</name>
    <dbReference type="NCBI Taxonomy" id="659014"/>
    <lineage>
        <taxon>Bacteria</taxon>
        <taxon>Pseudomonadati</taxon>
        <taxon>Bacteroidota</taxon>
        <taxon>Cytophagia</taxon>
        <taxon>Cytophagales</taxon>
        <taxon>Spirosomataceae</taxon>
        <taxon>Dyadobacter</taxon>
    </lineage>
</organism>
<proteinExistence type="predicted"/>
<evidence type="ECO:0000259" key="1">
    <source>
        <dbReference type="Pfam" id="PF04773"/>
    </source>
</evidence>
<name>A0A1G8ATB6_9BACT</name>
<dbReference type="GO" id="GO:0016989">
    <property type="term" value="F:sigma factor antagonist activity"/>
    <property type="evidence" value="ECO:0007669"/>
    <property type="project" value="TreeGrafter"/>
</dbReference>
<protein>
    <submittedName>
        <fullName evidence="3">FecR family protein</fullName>
    </submittedName>
</protein>
<dbReference type="OrthoDB" id="923804at2"/>
<dbReference type="PANTHER" id="PTHR30273">
    <property type="entry name" value="PERIPLASMIC SIGNAL SENSOR AND SIGMA FACTOR ACTIVATOR FECR-RELATED"/>
    <property type="match status" value="1"/>
</dbReference>
<feature type="domain" description="Protein FecR C-terminal" evidence="2">
    <location>
        <begin position="285"/>
        <end position="353"/>
    </location>
</feature>
<evidence type="ECO:0000313" key="3">
    <source>
        <dbReference type="EMBL" id="SDH24179.1"/>
    </source>
</evidence>
<dbReference type="InterPro" id="IPR032508">
    <property type="entry name" value="FecR_C"/>
</dbReference>
<dbReference type="STRING" id="659014.SAMN04487996_13212"/>
<dbReference type="RefSeq" id="WP_090157593.1">
    <property type="nucleotide sequence ID" value="NZ_FNAN01000032.1"/>
</dbReference>
<evidence type="ECO:0000259" key="2">
    <source>
        <dbReference type="Pfam" id="PF16344"/>
    </source>
</evidence>
<dbReference type="Gene3D" id="3.55.50.30">
    <property type="match status" value="1"/>
</dbReference>
<dbReference type="AlphaFoldDB" id="A0A1G8ATB6"/>
<dbReference type="Gene3D" id="2.60.120.1440">
    <property type="match status" value="1"/>
</dbReference>
<dbReference type="PANTHER" id="PTHR30273:SF2">
    <property type="entry name" value="PROTEIN FECR"/>
    <property type="match status" value="1"/>
</dbReference>
<dbReference type="Pfam" id="PF04773">
    <property type="entry name" value="FecR"/>
    <property type="match status" value="1"/>
</dbReference>
<sequence length="360" mass="39830">MSKNYGDFKAEDFLTDERFRRWVASSGQEEAEFWTDFQAQYPHKSGELRLARAMWASLHEMQDQPEPGLREKVWANVSGAIDEAEPESIAERPARPLYRWWMAAAAILIVGGLTWNFRRTFRDEPVVYREQVSVASVQLKETINATPKEQTIRLSDGSTVQLKPGSKLSYSSFPGNQRVVYLDGEGYFDVAKNPAKPFIVYAGRIVVQVVGTSFRVTSNTGKIKSKVTVMSGKVKVFAAGTVGKGKEPVFLVPNQQVVFDANTSVFAKGLVAQPVQVGGTGEAKEFYFDNTSVKDVLHTIEAAYGVTIRYDNAAFESCKLTAPLGDMPMFRKLDIICQTVGATYEVFGTEIVITGGACDL</sequence>
<dbReference type="EMBL" id="FNAN01000032">
    <property type="protein sequence ID" value="SDH24179.1"/>
    <property type="molecule type" value="Genomic_DNA"/>
</dbReference>